<dbReference type="PANTHER" id="PTHR30161">
    <property type="entry name" value="FLAGELLAR EXPORT PROTEIN, MEMBRANE FLHA SUBUNIT-RELATED"/>
    <property type="match status" value="1"/>
</dbReference>
<feature type="transmembrane region" description="Helical" evidence="1">
    <location>
        <begin position="290"/>
        <end position="306"/>
    </location>
</feature>
<dbReference type="InterPro" id="IPR025505">
    <property type="entry name" value="FHIPEP_CS"/>
</dbReference>
<feature type="transmembrane region" description="Helical" evidence="1">
    <location>
        <begin position="48"/>
        <end position="67"/>
    </location>
</feature>
<feature type="transmembrane region" description="Helical" evidence="1">
    <location>
        <begin position="211"/>
        <end position="231"/>
    </location>
</feature>
<accession>A0ABS6SF23</accession>
<dbReference type="PROSITE" id="PS00994">
    <property type="entry name" value="FHIPEP"/>
    <property type="match status" value="1"/>
</dbReference>
<evidence type="ECO:0000313" key="2">
    <source>
        <dbReference type="EMBL" id="MBV7257007.1"/>
    </source>
</evidence>
<name>A0ABS6SF23_9SPHN</name>
<organism evidence="2 3">
    <name type="scientific">Pacificimonas pallii</name>
    <dbReference type="NCBI Taxonomy" id="2827236"/>
    <lineage>
        <taxon>Bacteria</taxon>
        <taxon>Pseudomonadati</taxon>
        <taxon>Pseudomonadota</taxon>
        <taxon>Alphaproteobacteria</taxon>
        <taxon>Sphingomonadales</taxon>
        <taxon>Sphingosinicellaceae</taxon>
        <taxon>Pacificimonas</taxon>
    </lineage>
</organism>
<dbReference type="PANTHER" id="PTHR30161:SF1">
    <property type="entry name" value="FLAGELLAR BIOSYNTHESIS PROTEIN FLHA-RELATED"/>
    <property type="match status" value="1"/>
</dbReference>
<dbReference type="EMBL" id="JAGSPA010000003">
    <property type="protein sequence ID" value="MBV7257007.1"/>
    <property type="molecule type" value="Genomic_DNA"/>
</dbReference>
<dbReference type="RefSeq" id="WP_218445847.1">
    <property type="nucleotide sequence ID" value="NZ_JAGSPA010000003.1"/>
</dbReference>
<comment type="caution">
    <text evidence="2">The sequence shown here is derived from an EMBL/GenBank/DDBJ whole genome shotgun (WGS) entry which is preliminary data.</text>
</comment>
<feature type="transmembrane region" description="Helical" evidence="1">
    <location>
        <begin position="243"/>
        <end position="270"/>
    </location>
</feature>
<keyword evidence="1" id="KW-1133">Transmembrane helix</keyword>
<proteinExistence type="predicted"/>
<feature type="transmembrane region" description="Helical" evidence="1">
    <location>
        <begin position="21"/>
        <end position="42"/>
    </location>
</feature>
<keyword evidence="3" id="KW-1185">Reference proteome</keyword>
<evidence type="ECO:0000256" key="1">
    <source>
        <dbReference type="SAM" id="Phobius"/>
    </source>
</evidence>
<gene>
    <name evidence="2" type="ORF">KCG44_09450</name>
</gene>
<feature type="transmembrane region" description="Helical" evidence="1">
    <location>
        <begin position="119"/>
        <end position="142"/>
    </location>
</feature>
<dbReference type="Pfam" id="PF00771">
    <property type="entry name" value="FHIPEP"/>
    <property type="match status" value="1"/>
</dbReference>
<keyword evidence="2" id="KW-0282">Flagellum</keyword>
<dbReference type="PIRSF" id="PIRSF005419">
    <property type="entry name" value="FlhA"/>
    <property type="match status" value="1"/>
</dbReference>
<reference evidence="2 3" key="1">
    <citation type="submission" date="2021-04" db="EMBL/GenBank/DDBJ databases">
        <authorList>
            <person name="Pira H."/>
            <person name="Risdian C."/>
            <person name="Wink J."/>
        </authorList>
    </citation>
    <scope>NUCLEOTIDE SEQUENCE [LARGE SCALE GENOMIC DNA]</scope>
    <source>
        <strain evidence="2 3">WHA3</strain>
    </source>
</reference>
<sequence length="702" mass="74263">MQSASFSSLKLTQLPQLGSGARASMLPVLILALIALLVIPIPAGMLDMFFILNIAVSLLVLMVALGAAKPLDFSSFPTVILFATLLRLALNVASTRVVLVAGHEGPQAAGKVIEAFGAFLISGDYIVGLFVFAILVIINLVVIAKGAGRISEVSARFTLDALPGKQMAIDADLAAGLLTAEEAKARRQEISTEADFYGSMDGASKFVKGDAIAALLVLFINIGGGLILGTVKHDLPIGEAAATYITLAIGDGLVAQVPSLLLSIAAAAIVTRVNSGSALEGQLTKEFSNAAAWIPVAAIVFLLALLPGMPHFLLLGFAGGCGYVAWRLMRKTDIPAELEPMPQAKPETQEASWEDVVDNGQLRVDIGFGLIDLVSDAKGAPLVGRISGIRKQLSKRFGFLVPRVHIRDDVELSAGDYRISVGTQTLGRFSLEPGRYLAIEPGELYEKLPGPTVIEPAFGLPALWIGPEDKERAELAGYTVVDASTVLATHLSDLLADRMHLLFGQDEAGELVERLADDAPLLAKALTPDTVSMQMLTGVLRRLLEEGVGLGDFRRIAETICADANGGDSAAILSERVRRSLAPILVQDVAPIGETLGVVTLEGELERLLITPDPVADLDRLNVEPGLAQDIIAAMTKTAEDLATAERTFALVTAPRLRRGLFLLLKHHIPGLTVLSFDEVPDDKPVEILGVVGAGQKLEEAA</sequence>
<keyword evidence="2" id="KW-0966">Cell projection</keyword>
<dbReference type="Proteomes" id="UP000722336">
    <property type="component" value="Unassembled WGS sequence"/>
</dbReference>
<dbReference type="InterPro" id="IPR001712">
    <property type="entry name" value="T3SS_FHIPEP"/>
</dbReference>
<evidence type="ECO:0000313" key="3">
    <source>
        <dbReference type="Proteomes" id="UP000722336"/>
    </source>
</evidence>
<keyword evidence="2" id="KW-0969">Cilium</keyword>
<protein>
    <submittedName>
        <fullName evidence="2">Flagellar biosynthesis protein FlhA</fullName>
    </submittedName>
</protein>
<keyword evidence="1" id="KW-0812">Transmembrane</keyword>
<keyword evidence="1" id="KW-0472">Membrane</keyword>